<feature type="region of interest" description="Disordered" evidence="1">
    <location>
        <begin position="217"/>
        <end position="261"/>
    </location>
</feature>
<feature type="compositionally biased region" description="Basic and acidic residues" evidence="1">
    <location>
        <begin position="221"/>
        <end position="236"/>
    </location>
</feature>
<evidence type="ECO:0000256" key="1">
    <source>
        <dbReference type="SAM" id="MobiDB-lite"/>
    </source>
</evidence>
<dbReference type="InterPro" id="IPR040256">
    <property type="entry name" value="At4g02000-like"/>
</dbReference>
<reference evidence="2 3" key="1">
    <citation type="submission" date="2015-01" db="EMBL/GenBank/DDBJ databases">
        <title>Genome of allotetraploid Gossypium barbadense reveals genomic plasticity and fiber elongation in cotton evolution.</title>
        <authorList>
            <person name="Chen X."/>
            <person name="Liu X."/>
            <person name="Zhao B."/>
            <person name="Zheng H."/>
            <person name="Hu Y."/>
            <person name="Lu G."/>
            <person name="Yang C."/>
            <person name="Chen J."/>
            <person name="Shan C."/>
            <person name="Zhang L."/>
            <person name="Zhou Y."/>
            <person name="Wang L."/>
            <person name="Guo W."/>
            <person name="Bai Y."/>
            <person name="Ruan J."/>
            <person name="Shangguan X."/>
            <person name="Mao Y."/>
            <person name="Jiang J."/>
            <person name="Zhu Y."/>
            <person name="Lei J."/>
            <person name="Kang H."/>
            <person name="Chen S."/>
            <person name="He X."/>
            <person name="Wang R."/>
            <person name="Wang Y."/>
            <person name="Chen J."/>
            <person name="Wang L."/>
            <person name="Yu S."/>
            <person name="Wang B."/>
            <person name="Wei J."/>
            <person name="Song S."/>
            <person name="Lu X."/>
            <person name="Gao Z."/>
            <person name="Gu W."/>
            <person name="Deng X."/>
            <person name="Ma D."/>
            <person name="Wang S."/>
            <person name="Liang W."/>
            <person name="Fang L."/>
            <person name="Cai C."/>
            <person name="Zhu X."/>
            <person name="Zhou B."/>
            <person name="Zhang Y."/>
            <person name="Chen Z."/>
            <person name="Xu S."/>
            <person name="Zhu R."/>
            <person name="Wang S."/>
            <person name="Zhang T."/>
            <person name="Zhao G."/>
        </authorList>
    </citation>
    <scope>NUCLEOTIDE SEQUENCE [LARGE SCALE GENOMIC DNA]</scope>
    <source>
        <strain evidence="3">cv. Xinhai21</strain>
        <tissue evidence="2">Leaf</tissue>
    </source>
</reference>
<dbReference type="Proteomes" id="UP000239757">
    <property type="component" value="Unassembled WGS sequence"/>
</dbReference>
<proteinExistence type="predicted"/>
<dbReference type="EMBL" id="KZ665124">
    <property type="protein sequence ID" value="PPS01358.1"/>
    <property type="molecule type" value="Genomic_DNA"/>
</dbReference>
<dbReference type="OrthoDB" id="994333at2759"/>
<gene>
    <name evidence="2" type="ORF">GOBAR_AA19303</name>
</gene>
<dbReference type="AlphaFoldDB" id="A0A2P5XDE7"/>
<sequence length="318" mass="35882">MVVSEERGGEGISFEDRNTKKVQFKEGNGASGARLGDNEEFDFLEGDVMKSTINGIIYDQYLMVQPWTEEFSPLQPFSNVVLAWMKLPRLPWHMYKRKILGEIGSMVGRFTKLDFDTDSRTRGRVARMVVYVNLDKPLVSQVQIKGKTQRAEGNEMVADSMVTNIGKVETLGMFGPWMQDERKSQRSLRDSRNQKPKNFGKVTPGSRFLTLTTLDEIEGGNDTKSEDQLKGNDMKKGSSMKKNSGNLFGKKGRKVRSAKQGTSQILGVNQVHNFGLEGQIEKSGYRRAWANSTFKSNFNAHYVAVGRVLQDRWVSSVE</sequence>
<feature type="compositionally biased region" description="Basic and acidic residues" evidence="1">
    <location>
        <begin position="181"/>
        <end position="193"/>
    </location>
</feature>
<dbReference type="PANTHER" id="PTHR31286:SF173">
    <property type="entry name" value="DUF4283 DOMAIN-CONTAINING PROTEIN"/>
    <property type="match status" value="1"/>
</dbReference>
<feature type="region of interest" description="Disordered" evidence="1">
    <location>
        <begin position="181"/>
        <end position="203"/>
    </location>
</feature>
<accession>A0A2P5XDE7</accession>
<dbReference type="PANTHER" id="PTHR31286">
    <property type="entry name" value="GLYCINE-RICH CELL WALL STRUCTURAL PROTEIN 1.8-LIKE"/>
    <property type="match status" value="1"/>
</dbReference>
<name>A0A2P5XDE7_GOSBA</name>
<evidence type="ECO:0000313" key="2">
    <source>
        <dbReference type="EMBL" id="PPS01358.1"/>
    </source>
</evidence>
<protein>
    <submittedName>
        <fullName evidence="2">Uncharacterized protein</fullName>
    </submittedName>
</protein>
<evidence type="ECO:0000313" key="3">
    <source>
        <dbReference type="Proteomes" id="UP000239757"/>
    </source>
</evidence>
<organism evidence="2 3">
    <name type="scientific">Gossypium barbadense</name>
    <name type="common">Sea Island cotton</name>
    <name type="synonym">Hibiscus barbadensis</name>
    <dbReference type="NCBI Taxonomy" id="3634"/>
    <lineage>
        <taxon>Eukaryota</taxon>
        <taxon>Viridiplantae</taxon>
        <taxon>Streptophyta</taxon>
        <taxon>Embryophyta</taxon>
        <taxon>Tracheophyta</taxon>
        <taxon>Spermatophyta</taxon>
        <taxon>Magnoliopsida</taxon>
        <taxon>eudicotyledons</taxon>
        <taxon>Gunneridae</taxon>
        <taxon>Pentapetalae</taxon>
        <taxon>rosids</taxon>
        <taxon>malvids</taxon>
        <taxon>Malvales</taxon>
        <taxon>Malvaceae</taxon>
        <taxon>Malvoideae</taxon>
        <taxon>Gossypium</taxon>
    </lineage>
</organism>